<accession>A0ABP1DKI1</accession>
<feature type="region of interest" description="Disordered" evidence="3">
    <location>
        <begin position="1"/>
        <end position="28"/>
    </location>
</feature>
<evidence type="ECO:0000259" key="4">
    <source>
        <dbReference type="PROSITE" id="PS50013"/>
    </source>
</evidence>
<gene>
    <name evidence="5" type="ORF">GFSPODELE1_LOCUS6813</name>
</gene>
<dbReference type="InterPro" id="IPR016197">
    <property type="entry name" value="Chromo-like_dom_sf"/>
</dbReference>
<comment type="subcellular location">
    <subcellularLocation>
        <location evidence="1">Nucleus</location>
    </subcellularLocation>
</comment>
<keyword evidence="6" id="KW-1185">Reference proteome</keyword>
<dbReference type="Gene3D" id="2.40.50.40">
    <property type="match status" value="2"/>
</dbReference>
<organism evidence="5 6">
    <name type="scientific">Somion occarium</name>
    <dbReference type="NCBI Taxonomy" id="3059160"/>
    <lineage>
        <taxon>Eukaryota</taxon>
        <taxon>Fungi</taxon>
        <taxon>Dikarya</taxon>
        <taxon>Basidiomycota</taxon>
        <taxon>Agaricomycotina</taxon>
        <taxon>Agaricomycetes</taxon>
        <taxon>Polyporales</taxon>
        <taxon>Cerrenaceae</taxon>
        <taxon>Somion</taxon>
    </lineage>
</organism>
<evidence type="ECO:0000313" key="6">
    <source>
        <dbReference type="Proteomes" id="UP001497453"/>
    </source>
</evidence>
<evidence type="ECO:0000256" key="3">
    <source>
        <dbReference type="SAM" id="MobiDB-lite"/>
    </source>
</evidence>
<proteinExistence type="predicted"/>
<dbReference type="SMART" id="SM00298">
    <property type="entry name" value="CHROMO"/>
    <property type="match status" value="1"/>
</dbReference>
<dbReference type="Pfam" id="PF00385">
    <property type="entry name" value="Chromo"/>
    <property type="match status" value="1"/>
</dbReference>
<feature type="compositionally biased region" description="Acidic residues" evidence="3">
    <location>
        <begin position="8"/>
        <end position="28"/>
    </location>
</feature>
<dbReference type="PANTHER" id="PTHR22812">
    <property type="entry name" value="CHROMOBOX PROTEIN"/>
    <property type="match status" value="1"/>
</dbReference>
<dbReference type="PROSITE" id="PS50013">
    <property type="entry name" value="CHROMO_2"/>
    <property type="match status" value="1"/>
</dbReference>
<protein>
    <recommendedName>
        <fullName evidence="4">Chromo domain-containing protein</fullName>
    </recommendedName>
</protein>
<dbReference type="InterPro" id="IPR000953">
    <property type="entry name" value="Chromo/chromo_shadow_dom"/>
</dbReference>
<dbReference type="InterPro" id="IPR023780">
    <property type="entry name" value="Chromo_domain"/>
</dbReference>
<sequence length="202" mass="23359">MAKALAVDDNDVENGSEGEDEEGEPADEYEIEVILSHKYNMAEFMGRIGYLVKWKGYPDSENSYVDEDDARGAKDLIDAYWQQKKKGPRSTEKAQNRQPPRKKRGRPPKAKTPETPSEEEAEEERPKAKKRKAAPRQSTDAVKGRKSQPMAREEENNLDEELDNMKKWLDAASWEHLVDTIDTIERAKDNELYVYFTLYKFL</sequence>
<dbReference type="EMBL" id="OZ037948">
    <property type="protein sequence ID" value="CAL1708346.1"/>
    <property type="molecule type" value="Genomic_DNA"/>
</dbReference>
<reference evidence="6" key="1">
    <citation type="submission" date="2024-04" db="EMBL/GenBank/DDBJ databases">
        <authorList>
            <person name="Shaw F."/>
            <person name="Minotto A."/>
        </authorList>
    </citation>
    <scope>NUCLEOTIDE SEQUENCE [LARGE SCALE GENOMIC DNA]</scope>
</reference>
<dbReference type="Proteomes" id="UP001497453">
    <property type="component" value="Chromosome 5"/>
</dbReference>
<feature type="domain" description="Chromo" evidence="4">
    <location>
        <begin position="29"/>
        <end position="92"/>
    </location>
</feature>
<evidence type="ECO:0000313" key="5">
    <source>
        <dbReference type="EMBL" id="CAL1708346.1"/>
    </source>
</evidence>
<feature type="compositionally biased region" description="Basic residues" evidence="3">
    <location>
        <begin position="99"/>
        <end position="109"/>
    </location>
</feature>
<feature type="region of interest" description="Disordered" evidence="3">
    <location>
        <begin position="76"/>
        <end position="159"/>
    </location>
</feature>
<dbReference type="SUPFAM" id="SSF54160">
    <property type="entry name" value="Chromo domain-like"/>
    <property type="match status" value="1"/>
</dbReference>
<evidence type="ECO:0000256" key="2">
    <source>
        <dbReference type="ARBA" id="ARBA00023242"/>
    </source>
</evidence>
<name>A0ABP1DKI1_9APHY</name>
<evidence type="ECO:0000256" key="1">
    <source>
        <dbReference type="ARBA" id="ARBA00004123"/>
    </source>
</evidence>
<keyword evidence="2" id="KW-0539">Nucleus</keyword>
<dbReference type="InterPro" id="IPR051219">
    <property type="entry name" value="Heterochromatin_chromo-domain"/>
</dbReference>